<evidence type="ECO:0000256" key="2">
    <source>
        <dbReference type="SAM" id="Phobius"/>
    </source>
</evidence>
<gene>
    <name evidence="3" type="ORF">GCM10022212_13080</name>
</gene>
<keyword evidence="2" id="KW-0472">Membrane</keyword>
<keyword evidence="4" id="KW-1185">Reference proteome</keyword>
<feature type="region of interest" description="Disordered" evidence="1">
    <location>
        <begin position="61"/>
        <end position="89"/>
    </location>
</feature>
<organism evidence="3 4">
    <name type="scientific">Actimicrobium antarcticum</name>
    <dbReference type="NCBI Taxonomy" id="1051899"/>
    <lineage>
        <taxon>Bacteria</taxon>
        <taxon>Pseudomonadati</taxon>
        <taxon>Pseudomonadota</taxon>
        <taxon>Betaproteobacteria</taxon>
        <taxon>Burkholderiales</taxon>
        <taxon>Oxalobacteraceae</taxon>
        <taxon>Actimicrobium</taxon>
    </lineage>
</organism>
<proteinExistence type="predicted"/>
<evidence type="ECO:0000313" key="3">
    <source>
        <dbReference type="EMBL" id="GAA4018563.1"/>
    </source>
</evidence>
<keyword evidence="2" id="KW-1133">Transmembrane helix</keyword>
<evidence type="ECO:0000256" key="1">
    <source>
        <dbReference type="SAM" id="MobiDB-lite"/>
    </source>
</evidence>
<evidence type="ECO:0000313" key="4">
    <source>
        <dbReference type="Proteomes" id="UP001501353"/>
    </source>
</evidence>
<sequence>MEGGKNTNYWPGFVDALTNVVIAMVFVIIVLALSLSFSAQLLAKRMAARIAELEQQGKSTQVVPVTPPTAAVPPPLAAAQSTPAPPDSGVPGATRIAVRGNEGVTKLQGGKIRVAARYLLLEFEPGALTLDEAADKQLGQSLDQITSRLQNAPKNTRVMLIASGPDMALSENQRSGFIRTMAVRNALLQKGIPGTRIGTRFDLKANSARPTVSIAIEDGAP</sequence>
<keyword evidence="2" id="KW-0812">Transmembrane</keyword>
<evidence type="ECO:0008006" key="5">
    <source>
        <dbReference type="Google" id="ProtNLM"/>
    </source>
</evidence>
<name>A0ABP7SZD3_9BURK</name>
<dbReference type="RefSeq" id="WP_344762470.1">
    <property type="nucleotide sequence ID" value="NZ_BAAAZE010000007.1"/>
</dbReference>
<dbReference type="EMBL" id="BAAAZE010000007">
    <property type="protein sequence ID" value="GAA4018563.1"/>
    <property type="molecule type" value="Genomic_DNA"/>
</dbReference>
<feature type="compositionally biased region" description="Pro residues" evidence="1">
    <location>
        <begin position="65"/>
        <end position="76"/>
    </location>
</feature>
<dbReference type="Proteomes" id="UP001501353">
    <property type="component" value="Unassembled WGS sequence"/>
</dbReference>
<accession>A0ABP7SZD3</accession>
<feature type="transmembrane region" description="Helical" evidence="2">
    <location>
        <begin position="20"/>
        <end position="43"/>
    </location>
</feature>
<protein>
    <recommendedName>
        <fullName evidence="5">OmpA-like domain-containing protein</fullName>
    </recommendedName>
</protein>
<reference evidence="4" key="1">
    <citation type="journal article" date="2019" name="Int. J. Syst. Evol. Microbiol.">
        <title>The Global Catalogue of Microorganisms (GCM) 10K type strain sequencing project: providing services to taxonomists for standard genome sequencing and annotation.</title>
        <authorList>
            <consortium name="The Broad Institute Genomics Platform"/>
            <consortium name="The Broad Institute Genome Sequencing Center for Infectious Disease"/>
            <person name="Wu L."/>
            <person name="Ma J."/>
        </authorList>
    </citation>
    <scope>NUCLEOTIDE SEQUENCE [LARGE SCALE GENOMIC DNA]</scope>
    <source>
        <strain evidence="4">JCM 16673</strain>
    </source>
</reference>
<comment type="caution">
    <text evidence="3">The sequence shown here is derived from an EMBL/GenBank/DDBJ whole genome shotgun (WGS) entry which is preliminary data.</text>
</comment>